<comment type="subcellular location">
    <subcellularLocation>
        <location evidence="1">Membrane</location>
        <topology evidence="1">Multi-pass membrane protein</topology>
    </subcellularLocation>
</comment>
<dbReference type="Pfam" id="PF05140">
    <property type="entry name" value="ResB"/>
    <property type="match status" value="2"/>
</dbReference>
<dbReference type="OrthoDB" id="9770923at2"/>
<dbReference type="GO" id="GO:0016020">
    <property type="term" value="C:membrane"/>
    <property type="evidence" value="ECO:0007669"/>
    <property type="project" value="UniProtKB-SubCell"/>
</dbReference>
<dbReference type="EMBL" id="JALP01000098">
    <property type="protein sequence ID" value="THG91003.1"/>
    <property type="molecule type" value="Genomic_DNA"/>
</dbReference>
<feature type="domain" description="ResB-like" evidence="7">
    <location>
        <begin position="65"/>
        <end position="422"/>
    </location>
</feature>
<feature type="domain" description="ResB-like" evidence="7">
    <location>
        <begin position="438"/>
        <end position="517"/>
    </location>
</feature>
<accession>A0A094WIJ5</accession>
<keyword evidence="3" id="KW-0201">Cytochrome c-type biogenesis</keyword>
<dbReference type="InterPro" id="IPR023494">
    <property type="entry name" value="Cyt_c_bgen_Ccs1/CcsB/ResB"/>
</dbReference>
<gene>
    <name evidence="9" type="ORF">AJ85_07805</name>
    <name evidence="8" type="ORF">BALCAV_0214835</name>
</gene>
<feature type="transmembrane region" description="Helical" evidence="6">
    <location>
        <begin position="67"/>
        <end position="85"/>
    </location>
</feature>
<dbReference type="AlphaFoldDB" id="A0A094WIJ5"/>
<keyword evidence="5 6" id="KW-0472">Membrane</keyword>
<evidence type="ECO:0000313" key="11">
    <source>
        <dbReference type="Proteomes" id="UP000297014"/>
    </source>
</evidence>
<keyword evidence="10" id="KW-1185">Reference proteome</keyword>
<evidence type="ECO:0000256" key="5">
    <source>
        <dbReference type="ARBA" id="ARBA00023136"/>
    </source>
</evidence>
<protein>
    <submittedName>
        <fullName evidence="8">Cytochrome C biogenesis protein</fullName>
    </submittedName>
</protein>
<keyword evidence="2 6" id="KW-0812">Transmembrane</keyword>
<evidence type="ECO:0000256" key="6">
    <source>
        <dbReference type="SAM" id="Phobius"/>
    </source>
</evidence>
<evidence type="ECO:0000313" key="9">
    <source>
        <dbReference type="EMBL" id="THG91003.1"/>
    </source>
</evidence>
<evidence type="ECO:0000256" key="3">
    <source>
        <dbReference type="ARBA" id="ARBA00022748"/>
    </source>
</evidence>
<evidence type="ECO:0000313" key="8">
    <source>
        <dbReference type="EMBL" id="KGA96651.1"/>
    </source>
</evidence>
<evidence type="ECO:0000256" key="4">
    <source>
        <dbReference type="ARBA" id="ARBA00022989"/>
    </source>
</evidence>
<reference evidence="8 10" key="1">
    <citation type="journal article" date="2014" name="Genome Announc.">
        <title>Draft Genome Sequence of Bacillus alcalophilus AV1934, a Classic Alkaliphile Isolated from Human Feces in 1934.</title>
        <authorList>
            <person name="Attie O."/>
            <person name="Jayaprakash A."/>
            <person name="Shah H."/>
            <person name="Paulsen I.T."/>
            <person name="Morino M."/>
            <person name="Takahashi Y."/>
            <person name="Narumi I."/>
            <person name="Sachidanandam R."/>
            <person name="Satoh K."/>
            <person name="Ito M."/>
            <person name="Krulwich T.A."/>
        </authorList>
    </citation>
    <scope>NUCLEOTIDE SEQUENCE [LARGE SCALE GENOMIC DNA]</scope>
    <source>
        <strain evidence="8 10">AV1934</strain>
    </source>
</reference>
<dbReference type="RefSeq" id="WP_003321433.1">
    <property type="nucleotide sequence ID" value="NZ_ALPT02000051.1"/>
</dbReference>
<reference evidence="9 11" key="2">
    <citation type="submission" date="2014-01" db="EMBL/GenBank/DDBJ databases">
        <title>Draft genome sequencing of Bacillus alcalophilus CGMCC 1.3604.</title>
        <authorList>
            <person name="Yang J."/>
            <person name="Diao L."/>
            <person name="Yang S."/>
        </authorList>
    </citation>
    <scope>NUCLEOTIDE SEQUENCE [LARGE SCALE GENOMIC DNA]</scope>
    <source>
        <strain evidence="9 11">CGMCC 1.3604</strain>
    </source>
</reference>
<proteinExistence type="predicted"/>
<evidence type="ECO:0000259" key="7">
    <source>
        <dbReference type="Pfam" id="PF05140"/>
    </source>
</evidence>
<feature type="transmembrane region" description="Helical" evidence="6">
    <location>
        <begin position="124"/>
        <end position="146"/>
    </location>
</feature>
<dbReference type="STRING" id="1218173.BALCAV_0214835"/>
<evidence type="ECO:0000256" key="2">
    <source>
        <dbReference type="ARBA" id="ARBA00022692"/>
    </source>
</evidence>
<feature type="transmembrane region" description="Helical" evidence="6">
    <location>
        <begin position="464"/>
        <end position="486"/>
    </location>
</feature>
<dbReference type="Proteomes" id="UP000002754">
    <property type="component" value="Unassembled WGS sequence"/>
</dbReference>
<dbReference type="EMBL" id="ALPT02000051">
    <property type="protein sequence ID" value="KGA96651.1"/>
    <property type="molecule type" value="Genomic_DNA"/>
</dbReference>
<dbReference type="PANTHER" id="PTHR31566:SF0">
    <property type="entry name" value="CYTOCHROME C BIOGENESIS PROTEIN CCS1, CHLOROPLASTIC"/>
    <property type="match status" value="1"/>
</dbReference>
<dbReference type="eggNOG" id="COG1333">
    <property type="taxonomic scope" value="Bacteria"/>
</dbReference>
<evidence type="ECO:0000256" key="1">
    <source>
        <dbReference type="ARBA" id="ARBA00004141"/>
    </source>
</evidence>
<name>A0A094WIJ5_ALKAL</name>
<evidence type="ECO:0000313" key="10">
    <source>
        <dbReference type="Proteomes" id="UP000002754"/>
    </source>
</evidence>
<dbReference type="InterPro" id="IPR007816">
    <property type="entry name" value="ResB-like_domain"/>
</dbReference>
<dbReference type="Proteomes" id="UP000297014">
    <property type="component" value="Unassembled WGS sequence"/>
</dbReference>
<dbReference type="GO" id="GO:0017004">
    <property type="term" value="P:cytochrome complex assembly"/>
    <property type="evidence" value="ECO:0007669"/>
    <property type="project" value="UniProtKB-KW"/>
</dbReference>
<organism evidence="8 10">
    <name type="scientific">Alkalihalobacillus alcalophilus ATCC 27647 = CGMCC 1.3604</name>
    <dbReference type="NCBI Taxonomy" id="1218173"/>
    <lineage>
        <taxon>Bacteria</taxon>
        <taxon>Bacillati</taxon>
        <taxon>Bacillota</taxon>
        <taxon>Bacilli</taxon>
        <taxon>Bacillales</taxon>
        <taxon>Bacillaceae</taxon>
        <taxon>Alkalihalobacillus</taxon>
    </lineage>
</organism>
<comment type="caution">
    <text evidence="8">The sequence shown here is derived from an EMBL/GenBank/DDBJ whole genome shotgun (WGS) entry which is preliminary data.</text>
</comment>
<feature type="transmembrane region" description="Helical" evidence="6">
    <location>
        <begin position="216"/>
        <end position="233"/>
    </location>
</feature>
<keyword evidence="4 6" id="KW-1133">Transmembrane helix</keyword>
<dbReference type="PANTHER" id="PTHR31566">
    <property type="entry name" value="CYTOCHROME C BIOGENESIS PROTEIN CCS1, CHLOROPLASTIC"/>
    <property type="match status" value="1"/>
</dbReference>
<sequence length="548" mass="63023">MQRLSCSCGHTNPKGTELCGGCGKPILEQANNEKTLNMRYEGAARRSQTYHKSVVDRIWNFFSSVKVGVWIIVILLIASSIGTIFPQQMYIPTNINIGQYYENEFGFLGKLYYDLGFHNLYKSWWYLLLLAALTVSLIIASVDRFFPLYRSLKNQRVKKHVSFMKKQRLVSETSNIEFNSVKNAIVEQLENKKYKVTTDGDALLAEKGRFSRWGPYVNHIGLIVFLLGGMLRFSPELFVDEFMWIRDGETRPIPGTNDEYYLESDQFLLELYDEDDEIFQNAIQRAGGTVVKTYQTSVTLYQNQNHDQLGGTPNLEELKSYDIRVNEPLKFDSFALYQLNYRLNEFKAMDFKLINEETEEEIGQIRVDLFNPDMVYELGEYTITLNDFFPDFYINSEGNPSTQTSLPNNPAFIFEVKSPEKEESEVSFLSIGSNFDPNESNTYILRLAGIDMNHVSGLTVRKDYTLPFLVVGGAIFMIGLVQGSYWTHRRIWIRKEAEGVILAAHANKNWFGLAREINEMVEKVNLSQVTDQTNISEEKERKKNGGSE</sequence>